<reference evidence="4" key="1">
    <citation type="submission" date="2021-03" db="EMBL/GenBank/DDBJ databases">
        <title>Draft genome sequence of rust myrtle Austropuccinia psidii MF-1, a brazilian biotype.</title>
        <authorList>
            <person name="Quecine M.C."/>
            <person name="Pachon D.M.R."/>
            <person name="Bonatelli M.L."/>
            <person name="Correr F.H."/>
            <person name="Franceschini L.M."/>
            <person name="Leite T.F."/>
            <person name="Margarido G.R.A."/>
            <person name="Almeida C.A."/>
            <person name="Ferrarezi J.A."/>
            <person name="Labate C.A."/>
        </authorList>
    </citation>
    <scope>NUCLEOTIDE SEQUENCE</scope>
    <source>
        <strain evidence="4">MF-1</strain>
    </source>
</reference>
<evidence type="ECO:0000313" key="4">
    <source>
        <dbReference type="EMBL" id="MBW0543499.1"/>
    </source>
</evidence>
<keyword evidence="5" id="KW-1185">Reference proteome</keyword>
<keyword evidence="2" id="KW-0479">Metal-binding</keyword>
<accession>A0A9Q3FR57</accession>
<evidence type="ECO:0000259" key="3">
    <source>
        <dbReference type="Pfam" id="PF13359"/>
    </source>
</evidence>
<dbReference type="Proteomes" id="UP000765509">
    <property type="component" value="Unassembled WGS sequence"/>
</dbReference>
<evidence type="ECO:0000313" key="5">
    <source>
        <dbReference type="Proteomes" id="UP000765509"/>
    </source>
</evidence>
<comment type="caution">
    <text evidence="4">The sequence shown here is derived from an EMBL/GenBank/DDBJ whole genome shotgun (WGS) entry which is preliminary data.</text>
</comment>
<dbReference type="AlphaFoldDB" id="A0A9Q3FR57"/>
<dbReference type="Pfam" id="PF13359">
    <property type="entry name" value="DDE_Tnp_4"/>
    <property type="match status" value="1"/>
</dbReference>
<comment type="cofactor">
    <cofactor evidence="1">
        <name>a divalent metal cation</name>
        <dbReference type="ChEBI" id="CHEBI:60240"/>
    </cofactor>
</comment>
<feature type="domain" description="DDE Tnp4" evidence="3">
    <location>
        <begin position="28"/>
        <end position="91"/>
    </location>
</feature>
<organism evidence="4 5">
    <name type="scientific">Austropuccinia psidii MF-1</name>
    <dbReference type="NCBI Taxonomy" id="1389203"/>
    <lineage>
        <taxon>Eukaryota</taxon>
        <taxon>Fungi</taxon>
        <taxon>Dikarya</taxon>
        <taxon>Basidiomycota</taxon>
        <taxon>Pucciniomycotina</taxon>
        <taxon>Pucciniomycetes</taxon>
        <taxon>Pucciniales</taxon>
        <taxon>Sphaerophragmiaceae</taxon>
        <taxon>Austropuccinia</taxon>
    </lineage>
</organism>
<evidence type="ECO:0000256" key="2">
    <source>
        <dbReference type="ARBA" id="ARBA00022723"/>
    </source>
</evidence>
<proteinExistence type="predicted"/>
<name>A0A9Q3FR57_9BASI</name>
<dbReference type="InterPro" id="IPR027806">
    <property type="entry name" value="HARBI1_dom"/>
</dbReference>
<protein>
    <recommendedName>
        <fullName evidence="3">DDE Tnp4 domain-containing protein</fullName>
    </recommendedName>
</protein>
<dbReference type="GO" id="GO:0046872">
    <property type="term" value="F:metal ion binding"/>
    <property type="evidence" value="ECO:0007669"/>
    <property type="project" value="UniProtKB-KW"/>
</dbReference>
<gene>
    <name evidence="4" type="ORF">O181_083214</name>
</gene>
<sequence length="139" mass="15502">MGIHNDVQYNEKPDSTLGMMNGNMLGFFNIPFIPPPNDQWNSYVNQKGWKSIVFQCIVDDNGNFQNVDGGLPGSVHDSHMFRKSQIGKDLINGAAQFPPYCLLIRYLGYSEKLPILTPSRNQGDVNKIHSSTGSVITLK</sequence>
<evidence type="ECO:0000256" key="1">
    <source>
        <dbReference type="ARBA" id="ARBA00001968"/>
    </source>
</evidence>
<dbReference type="OrthoDB" id="2505821at2759"/>
<dbReference type="EMBL" id="AVOT02048254">
    <property type="protein sequence ID" value="MBW0543499.1"/>
    <property type="molecule type" value="Genomic_DNA"/>
</dbReference>